<reference evidence="3" key="1">
    <citation type="submission" date="2016-10" db="EMBL/GenBank/DDBJ databases">
        <authorList>
            <person name="Varghese N."/>
            <person name="Submissions S."/>
        </authorList>
    </citation>
    <scope>NUCLEOTIDE SEQUENCE [LARGE SCALE GENOMIC DNA]</scope>
    <source>
        <strain evidence="3">DSM 17933</strain>
    </source>
</reference>
<keyword evidence="2" id="KW-0489">Methyltransferase</keyword>
<evidence type="ECO:0000313" key="3">
    <source>
        <dbReference type="Proteomes" id="UP000199643"/>
    </source>
</evidence>
<dbReference type="PANTHER" id="PTHR45036:SF1">
    <property type="entry name" value="METHYLTRANSFERASE LIKE 7A"/>
    <property type="match status" value="1"/>
</dbReference>
<dbReference type="Pfam" id="PF08241">
    <property type="entry name" value="Methyltransf_11"/>
    <property type="match status" value="1"/>
</dbReference>
<keyword evidence="2" id="KW-0808">Transferase</keyword>
<dbReference type="STRING" id="405671.SAMN05421827_115110"/>
<dbReference type="Proteomes" id="UP000199643">
    <property type="component" value="Unassembled WGS sequence"/>
</dbReference>
<accession>A0A1G7Z848</accession>
<dbReference type="CDD" id="cd02440">
    <property type="entry name" value="AdoMet_MTases"/>
    <property type="match status" value="1"/>
</dbReference>
<dbReference type="GO" id="GO:0008757">
    <property type="term" value="F:S-adenosylmethionine-dependent methyltransferase activity"/>
    <property type="evidence" value="ECO:0007669"/>
    <property type="project" value="InterPro"/>
</dbReference>
<dbReference type="InterPro" id="IPR013216">
    <property type="entry name" value="Methyltransf_11"/>
</dbReference>
<gene>
    <name evidence="2" type="ORF">SAMN05421827_115110</name>
</gene>
<protein>
    <submittedName>
        <fullName evidence="2">Phosphatidylethanolamine/phosphatidyl-N-methylethanolamine N-methyltransferase</fullName>
    </submittedName>
</protein>
<organism evidence="2 3">
    <name type="scientific">Pedobacter terrae</name>
    <dbReference type="NCBI Taxonomy" id="405671"/>
    <lineage>
        <taxon>Bacteria</taxon>
        <taxon>Pseudomonadati</taxon>
        <taxon>Bacteroidota</taxon>
        <taxon>Sphingobacteriia</taxon>
        <taxon>Sphingobacteriales</taxon>
        <taxon>Sphingobacteriaceae</taxon>
        <taxon>Pedobacter</taxon>
    </lineage>
</organism>
<keyword evidence="3" id="KW-1185">Reference proteome</keyword>
<dbReference type="GO" id="GO:0032259">
    <property type="term" value="P:methylation"/>
    <property type="evidence" value="ECO:0007669"/>
    <property type="project" value="UniProtKB-KW"/>
</dbReference>
<sequence>MSAQTNFYNRFSFLYPLVDIFLKPQKKKFFDEINQLPYGNLLEIGVGNGSHFPFYKNHKITGIEISASMLNVAKKNSNSEIELFQMNGEELEFAENSFDYVVLSHVIAVADQPEKLLMQCRRLLKPGGKLLILNHFTPNNWLKYLDRLFNFFSGWFHLKSLFYMEHIKAINQFKLEKEIVLKPFSYFKILIFTKP</sequence>
<dbReference type="SUPFAM" id="SSF53335">
    <property type="entry name" value="S-adenosyl-L-methionine-dependent methyltransferases"/>
    <property type="match status" value="1"/>
</dbReference>
<feature type="domain" description="Methyltransferase type 11" evidence="1">
    <location>
        <begin position="42"/>
        <end position="132"/>
    </location>
</feature>
<dbReference type="OrthoDB" id="9770553at2"/>
<evidence type="ECO:0000259" key="1">
    <source>
        <dbReference type="Pfam" id="PF08241"/>
    </source>
</evidence>
<dbReference type="AlphaFoldDB" id="A0A1G7Z848"/>
<dbReference type="EMBL" id="FNCH01000015">
    <property type="protein sequence ID" value="SDH04932.1"/>
    <property type="molecule type" value="Genomic_DNA"/>
</dbReference>
<dbReference type="InterPro" id="IPR052356">
    <property type="entry name" value="Thiol_S-MT"/>
</dbReference>
<dbReference type="RefSeq" id="WP_090502254.1">
    <property type="nucleotide sequence ID" value="NZ_FNCH01000015.1"/>
</dbReference>
<dbReference type="InterPro" id="IPR029063">
    <property type="entry name" value="SAM-dependent_MTases_sf"/>
</dbReference>
<name>A0A1G7Z848_9SPHI</name>
<proteinExistence type="predicted"/>
<evidence type="ECO:0000313" key="2">
    <source>
        <dbReference type="EMBL" id="SDH04932.1"/>
    </source>
</evidence>
<dbReference type="Gene3D" id="3.40.50.150">
    <property type="entry name" value="Vaccinia Virus protein VP39"/>
    <property type="match status" value="1"/>
</dbReference>
<dbReference type="PANTHER" id="PTHR45036">
    <property type="entry name" value="METHYLTRANSFERASE LIKE 7B"/>
    <property type="match status" value="1"/>
</dbReference>